<dbReference type="RefSeq" id="WP_281396174.1">
    <property type="nucleotide sequence ID" value="NZ_BAABIX010000039.1"/>
</dbReference>
<keyword evidence="2" id="KW-1185">Reference proteome</keyword>
<sequence length="42" mass="4397">MRVQGTRRGAAYGPGSCPLDMLPDVVGLAELHASREAEGRTA</sequence>
<proteinExistence type="predicted"/>
<dbReference type="Proteomes" id="UP000578449">
    <property type="component" value="Unassembled WGS sequence"/>
</dbReference>
<gene>
    <name evidence="1" type="ORF">HNP84_003694</name>
</gene>
<reference evidence="1 2" key="1">
    <citation type="submission" date="2020-08" db="EMBL/GenBank/DDBJ databases">
        <title>Genomic Encyclopedia of Type Strains, Phase IV (KMG-IV): sequencing the most valuable type-strain genomes for metagenomic binning, comparative biology and taxonomic classification.</title>
        <authorList>
            <person name="Goeker M."/>
        </authorList>
    </citation>
    <scope>NUCLEOTIDE SEQUENCE [LARGE SCALE GENOMIC DNA]</scope>
    <source>
        <strain evidence="1 2">DSM 45615</strain>
    </source>
</reference>
<evidence type="ECO:0000313" key="2">
    <source>
        <dbReference type="Proteomes" id="UP000578449"/>
    </source>
</evidence>
<dbReference type="AlphaFoldDB" id="A0A840P2Q7"/>
<dbReference type="EMBL" id="JACHGN010000007">
    <property type="protein sequence ID" value="MBB5133968.1"/>
    <property type="molecule type" value="Genomic_DNA"/>
</dbReference>
<evidence type="ECO:0000313" key="1">
    <source>
        <dbReference type="EMBL" id="MBB5133968.1"/>
    </source>
</evidence>
<accession>A0A840P2Q7</accession>
<name>A0A840P2Q7_9ACTN</name>
<organism evidence="1 2">
    <name type="scientific">Thermocatellispora tengchongensis</name>
    <dbReference type="NCBI Taxonomy" id="1073253"/>
    <lineage>
        <taxon>Bacteria</taxon>
        <taxon>Bacillati</taxon>
        <taxon>Actinomycetota</taxon>
        <taxon>Actinomycetes</taxon>
        <taxon>Streptosporangiales</taxon>
        <taxon>Streptosporangiaceae</taxon>
        <taxon>Thermocatellispora</taxon>
    </lineage>
</organism>
<comment type="caution">
    <text evidence="1">The sequence shown here is derived from an EMBL/GenBank/DDBJ whole genome shotgun (WGS) entry which is preliminary data.</text>
</comment>
<protein>
    <submittedName>
        <fullName evidence="1">Uncharacterized protein</fullName>
    </submittedName>
</protein>